<feature type="domain" description="N-acetyltransferase" evidence="3">
    <location>
        <begin position="19"/>
        <end position="158"/>
    </location>
</feature>
<proteinExistence type="predicted"/>
<dbReference type="PANTHER" id="PTHR43626:SF4">
    <property type="entry name" value="GCN5-RELATED N-ACETYLTRANSFERASE 2, CHLOROPLASTIC"/>
    <property type="match status" value="1"/>
</dbReference>
<gene>
    <name evidence="4" type="ORF">KME07_13155</name>
</gene>
<comment type="caution">
    <text evidence="4">The sequence shown here is derived from an EMBL/GenBank/DDBJ whole genome shotgun (WGS) entry which is preliminary data.</text>
</comment>
<evidence type="ECO:0000259" key="3">
    <source>
        <dbReference type="PROSITE" id="PS51186"/>
    </source>
</evidence>
<evidence type="ECO:0000313" key="5">
    <source>
        <dbReference type="Proteomes" id="UP000707356"/>
    </source>
</evidence>
<protein>
    <submittedName>
        <fullName evidence="4">GNAT family N-acetyltransferase</fullName>
    </submittedName>
</protein>
<dbReference type="GO" id="GO:0008080">
    <property type="term" value="F:N-acetyltransferase activity"/>
    <property type="evidence" value="ECO:0007669"/>
    <property type="project" value="InterPro"/>
</dbReference>
<dbReference type="PANTHER" id="PTHR43626">
    <property type="entry name" value="ACYL-COA N-ACYLTRANSFERASE"/>
    <property type="match status" value="1"/>
</dbReference>
<organism evidence="4 5">
    <name type="scientific">Pegethrix bostrychoides GSE-TBD4-15B</name>
    <dbReference type="NCBI Taxonomy" id="2839662"/>
    <lineage>
        <taxon>Bacteria</taxon>
        <taxon>Bacillati</taxon>
        <taxon>Cyanobacteriota</taxon>
        <taxon>Cyanophyceae</taxon>
        <taxon>Oculatellales</taxon>
        <taxon>Oculatellaceae</taxon>
        <taxon>Pegethrix</taxon>
    </lineage>
</organism>
<reference evidence="4" key="2">
    <citation type="journal article" date="2022" name="Microbiol. Resour. Announc.">
        <title>Metagenome Sequencing to Explore Phylogenomics of Terrestrial Cyanobacteria.</title>
        <authorList>
            <person name="Ward R.D."/>
            <person name="Stajich J.E."/>
            <person name="Johansen J.R."/>
            <person name="Huntemann M."/>
            <person name="Clum A."/>
            <person name="Foster B."/>
            <person name="Foster B."/>
            <person name="Roux S."/>
            <person name="Palaniappan K."/>
            <person name="Varghese N."/>
            <person name="Mukherjee S."/>
            <person name="Reddy T.B.K."/>
            <person name="Daum C."/>
            <person name="Copeland A."/>
            <person name="Chen I.A."/>
            <person name="Ivanova N.N."/>
            <person name="Kyrpides N.C."/>
            <person name="Shapiro N."/>
            <person name="Eloe-Fadrosh E.A."/>
            <person name="Pietrasiak N."/>
        </authorList>
    </citation>
    <scope>NUCLEOTIDE SEQUENCE</scope>
    <source>
        <strain evidence="4">GSE-TBD4-15B</strain>
    </source>
</reference>
<dbReference type="Proteomes" id="UP000707356">
    <property type="component" value="Unassembled WGS sequence"/>
</dbReference>
<evidence type="ECO:0000256" key="1">
    <source>
        <dbReference type="ARBA" id="ARBA00022679"/>
    </source>
</evidence>
<dbReference type="CDD" id="cd04301">
    <property type="entry name" value="NAT_SF"/>
    <property type="match status" value="1"/>
</dbReference>
<dbReference type="AlphaFoldDB" id="A0A951U5D7"/>
<dbReference type="Pfam" id="PF00583">
    <property type="entry name" value="Acetyltransf_1"/>
    <property type="match status" value="1"/>
</dbReference>
<dbReference type="PROSITE" id="PS51186">
    <property type="entry name" value="GNAT"/>
    <property type="match status" value="1"/>
</dbReference>
<dbReference type="Gene3D" id="3.40.630.30">
    <property type="match status" value="1"/>
</dbReference>
<sequence>MDCRHIQFCAQENWLESAVERQPCPRKLDLRALQALFQATAFWAQDRSLEDWQIALTHSKPIVTAWDGEQLIGFARATSDGIYRATIWDVVVHPNYQGAGLGRRLVETVLAHPHVSRVERVYLMTTHQQQFYQRIGFEENPSTTMVLFNQLVSQRGLPTTAEVMQA</sequence>
<accession>A0A951U5D7</accession>
<name>A0A951U5D7_9CYAN</name>
<evidence type="ECO:0000256" key="2">
    <source>
        <dbReference type="ARBA" id="ARBA00023315"/>
    </source>
</evidence>
<dbReference type="InterPro" id="IPR045039">
    <property type="entry name" value="NSI-like"/>
</dbReference>
<dbReference type="InterPro" id="IPR016181">
    <property type="entry name" value="Acyl_CoA_acyltransferase"/>
</dbReference>
<keyword evidence="1" id="KW-0808">Transferase</keyword>
<dbReference type="SUPFAM" id="SSF55729">
    <property type="entry name" value="Acyl-CoA N-acyltransferases (Nat)"/>
    <property type="match status" value="1"/>
</dbReference>
<reference evidence="4" key="1">
    <citation type="submission" date="2021-05" db="EMBL/GenBank/DDBJ databases">
        <authorList>
            <person name="Pietrasiak N."/>
            <person name="Ward R."/>
            <person name="Stajich J.E."/>
            <person name="Kurbessoian T."/>
        </authorList>
    </citation>
    <scope>NUCLEOTIDE SEQUENCE</scope>
    <source>
        <strain evidence="4">GSE-TBD4-15B</strain>
    </source>
</reference>
<evidence type="ECO:0000313" key="4">
    <source>
        <dbReference type="EMBL" id="MBW4466366.1"/>
    </source>
</evidence>
<dbReference type="GO" id="GO:0005737">
    <property type="term" value="C:cytoplasm"/>
    <property type="evidence" value="ECO:0007669"/>
    <property type="project" value="TreeGrafter"/>
</dbReference>
<keyword evidence="2" id="KW-0012">Acyltransferase</keyword>
<dbReference type="EMBL" id="JAHHHV010000067">
    <property type="protein sequence ID" value="MBW4466366.1"/>
    <property type="molecule type" value="Genomic_DNA"/>
</dbReference>
<dbReference type="InterPro" id="IPR000182">
    <property type="entry name" value="GNAT_dom"/>
</dbReference>